<proteinExistence type="predicted"/>
<feature type="compositionally biased region" description="Acidic residues" evidence="1">
    <location>
        <begin position="71"/>
        <end position="88"/>
    </location>
</feature>
<evidence type="ECO:0000256" key="2">
    <source>
        <dbReference type="SAM" id="Phobius"/>
    </source>
</evidence>
<evidence type="ECO:0000313" key="4">
    <source>
        <dbReference type="EMBL" id="EAQ04405.1"/>
    </source>
</evidence>
<sequence length="303" mass="33287">MRLTCPNCDAEYEVPDEVIPAAGRDVQCSNCGDTWYQYHPDHMPDEDAQDGADLPEAPEPAREPSFRPDPEADDDIDDDGWSDEDETGVSDALPSPEAGDALPEEQQPLRRRPLSPEVKSILQEEAVYEERARAGAPLESQPDLGLGEPEPDRGRQAREIAAESRLARVRADADAAQHPPQEPEPQEAGESRRNLLPDIEEINSTLRRKGDPARRAEDRSGRAAAQEQRLGFRRGFVAVIVLAVLMTIIYLQAPQLADAVPALAGPLEAYVAGVDDGRMWLDEKAETLAERLDAMSDETAPDQ</sequence>
<evidence type="ECO:0000256" key="1">
    <source>
        <dbReference type="SAM" id="MobiDB-lite"/>
    </source>
</evidence>
<dbReference type="Proteomes" id="UP000004318">
    <property type="component" value="Unassembled WGS sequence"/>
</dbReference>
<dbReference type="STRING" id="252305.OB2597_09684"/>
<organism evidence="4 5">
    <name type="scientific">Pseudooceanicola batsensis (strain ATCC BAA-863 / DSM 15984 / KCTC 12145 / HTCC2597)</name>
    <name type="common">Oceanicola batsensis</name>
    <dbReference type="NCBI Taxonomy" id="252305"/>
    <lineage>
        <taxon>Bacteria</taxon>
        <taxon>Pseudomonadati</taxon>
        <taxon>Pseudomonadota</taxon>
        <taxon>Alphaproteobacteria</taxon>
        <taxon>Rhodobacterales</taxon>
        <taxon>Paracoccaceae</taxon>
        <taxon>Pseudooceanicola</taxon>
    </lineage>
</organism>
<evidence type="ECO:0000313" key="5">
    <source>
        <dbReference type="Proteomes" id="UP000004318"/>
    </source>
</evidence>
<dbReference type="NCBIfam" id="TIGR02098">
    <property type="entry name" value="MJ0042_CXXC"/>
    <property type="match status" value="1"/>
</dbReference>
<gene>
    <name evidence="4" type="ORF">OB2597_09684</name>
</gene>
<dbReference type="OrthoDB" id="7159357at2"/>
<keyword evidence="5" id="KW-1185">Reference proteome</keyword>
<dbReference type="EMBL" id="AAMO01000002">
    <property type="protein sequence ID" value="EAQ04405.1"/>
    <property type="molecule type" value="Genomic_DNA"/>
</dbReference>
<protein>
    <submittedName>
        <fullName evidence="4">MJ0042 family finger-like domain protein</fullName>
    </submittedName>
</protein>
<feature type="compositionally biased region" description="Basic and acidic residues" evidence="1">
    <location>
        <begin position="150"/>
        <end position="175"/>
    </location>
</feature>
<dbReference type="eggNOG" id="ENOG5031FWZ">
    <property type="taxonomic scope" value="Bacteria"/>
</dbReference>
<dbReference type="RefSeq" id="WP_009806159.1">
    <property type="nucleotide sequence ID" value="NZ_CH724131.1"/>
</dbReference>
<feature type="transmembrane region" description="Helical" evidence="2">
    <location>
        <begin position="235"/>
        <end position="253"/>
    </location>
</feature>
<feature type="domain" description="Zinc finger/thioredoxin putative" evidence="3">
    <location>
        <begin position="1"/>
        <end position="35"/>
    </location>
</feature>
<name>A3TV59_PSEBH</name>
<feature type="compositionally biased region" description="Basic and acidic residues" evidence="1">
    <location>
        <begin position="59"/>
        <end position="70"/>
    </location>
</feature>
<dbReference type="HOGENOM" id="CLU_058820_0_0_5"/>
<evidence type="ECO:0000259" key="3">
    <source>
        <dbReference type="Pfam" id="PF13717"/>
    </source>
</evidence>
<feature type="region of interest" description="Disordered" evidence="1">
    <location>
        <begin position="39"/>
        <end position="227"/>
    </location>
</feature>
<dbReference type="InterPro" id="IPR011723">
    <property type="entry name" value="Znf/thioredoxin_put"/>
</dbReference>
<feature type="compositionally biased region" description="Basic and acidic residues" evidence="1">
    <location>
        <begin position="208"/>
        <end position="221"/>
    </location>
</feature>
<reference evidence="4 5" key="1">
    <citation type="journal article" date="2010" name="J. Bacteriol.">
        <title>Genome sequences of Oceanicola granulosus HTCC2516(T) and Oceanicola batsensis HTCC2597(TDelta).</title>
        <authorList>
            <person name="Thrash J.C."/>
            <person name="Cho J.C."/>
            <person name="Vergin K.L."/>
            <person name="Giovannoni S.J."/>
        </authorList>
    </citation>
    <scope>NUCLEOTIDE SEQUENCE [LARGE SCALE GENOMIC DNA]</scope>
    <source>
        <strain evidence="5">ATCC BAA-863 / DSM 15984 / KCTC 12145 / HTCC2597</strain>
    </source>
</reference>
<keyword evidence="2" id="KW-1133">Transmembrane helix</keyword>
<comment type="caution">
    <text evidence="4">The sequence shown here is derived from an EMBL/GenBank/DDBJ whole genome shotgun (WGS) entry which is preliminary data.</text>
</comment>
<accession>A3TV59</accession>
<keyword evidence="2" id="KW-0472">Membrane</keyword>
<keyword evidence="2" id="KW-0812">Transmembrane</keyword>
<dbReference type="Pfam" id="PF13717">
    <property type="entry name" value="Zn_ribbon_4"/>
    <property type="match status" value="1"/>
</dbReference>
<dbReference type="AlphaFoldDB" id="A3TV59"/>